<reference evidence="1" key="1">
    <citation type="submission" date="2023-02" db="EMBL/GenBank/DDBJ databases">
        <title>tmexCD-toprJ-like cluster.</title>
        <authorList>
            <person name="Gao X."/>
            <person name="Wang C."/>
            <person name="Liu J."/>
        </authorList>
    </citation>
    <scope>NUCLEOTIDE SEQUENCE</scope>
    <source>
        <strain evidence="1">GDW21C697WI</strain>
        <plasmid evidence="1">pHNGDW697-1</plasmid>
    </source>
</reference>
<evidence type="ECO:0000313" key="1">
    <source>
        <dbReference type="EMBL" id="WEA23312.1"/>
    </source>
</evidence>
<geneLocation type="plasmid" evidence="1 2">
    <name>pHNGDW697-1</name>
</geneLocation>
<dbReference type="AlphaFoldDB" id="A0AAJ5V600"/>
<dbReference type="InterPro" id="IPR014118">
    <property type="entry name" value="T4SS_TraV"/>
</dbReference>
<dbReference type="Proteomes" id="UP001217631">
    <property type="component" value="Plasmid pHNGDW697-1"/>
</dbReference>
<organism evidence="1 2">
    <name type="scientific">Pseudomonas juntendi</name>
    <dbReference type="NCBI Taxonomy" id="2666183"/>
    <lineage>
        <taxon>Bacteria</taxon>
        <taxon>Pseudomonadati</taxon>
        <taxon>Pseudomonadota</taxon>
        <taxon>Gammaproteobacteria</taxon>
        <taxon>Pseudomonadales</taxon>
        <taxon>Pseudomonadaceae</taxon>
        <taxon>Pseudomonas</taxon>
    </lineage>
</organism>
<gene>
    <name evidence="1" type="ORF">PWA60_27970</name>
</gene>
<dbReference type="Pfam" id="PF09676">
    <property type="entry name" value="TraV"/>
    <property type="match status" value="1"/>
</dbReference>
<proteinExistence type="predicted"/>
<name>A0AAJ5V600_9PSED</name>
<dbReference type="RefSeq" id="WP_224372740.1">
    <property type="nucleotide sequence ID" value="NZ_CP118678.1"/>
</dbReference>
<accession>A0AAJ5V600</accession>
<keyword evidence="1" id="KW-0449">Lipoprotein</keyword>
<dbReference type="EMBL" id="CP118678">
    <property type="protein sequence ID" value="WEA23312.1"/>
    <property type="molecule type" value="Genomic_DNA"/>
</dbReference>
<protein>
    <submittedName>
        <fullName evidence="1">TraV family lipoprotein</fullName>
    </submittedName>
</protein>
<sequence>MKNTISTALRNEDDAAPVPREPMTMKKFLVLFVVAMALTGCASDEEPFRKGATMDQIYETVNSSGGQDTVRLLREGLRARPELGASDPYYPIRNPDVVAPVWVVPYADKNTGVKHGGRWDYVIMEEADWAN</sequence>
<evidence type="ECO:0000313" key="2">
    <source>
        <dbReference type="Proteomes" id="UP001217631"/>
    </source>
</evidence>
<keyword evidence="1" id="KW-0614">Plasmid</keyword>